<dbReference type="RefSeq" id="WP_380024530.1">
    <property type="nucleotide sequence ID" value="NZ_JBHSHC010000027.1"/>
</dbReference>
<reference evidence="2" key="1">
    <citation type="journal article" date="2019" name="Int. J. Syst. Evol. Microbiol.">
        <title>The Global Catalogue of Microorganisms (GCM) 10K type strain sequencing project: providing services to taxonomists for standard genome sequencing and annotation.</title>
        <authorList>
            <consortium name="The Broad Institute Genomics Platform"/>
            <consortium name="The Broad Institute Genome Sequencing Center for Infectious Disease"/>
            <person name="Wu L."/>
            <person name="Ma J."/>
        </authorList>
    </citation>
    <scope>NUCLEOTIDE SEQUENCE [LARGE SCALE GENOMIC DNA]</scope>
    <source>
        <strain evidence="2">WYCCWR 12678</strain>
    </source>
</reference>
<dbReference type="Pfam" id="PF11251">
    <property type="entry name" value="DUF3050"/>
    <property type="match status" value="1"/>
</dbReference>
<dbReference type="SUPFAM" id="SSF48613">
    <property type="entry name" value="Heme oxygenase-like"/>
    <property type="match status" value="1"/>
</dbReference>
<dbReference type="InterPro" id="IPR024423">
    <property type="entry name" value="DUF3050"/>
</dbReference>
<comment type="caution">
    <text evidence="1">The sequence shown here is derived from an EMBL/GenBank/DDBJ whole genome shotgun (WGS) entry which is preliminary data.</text>
</comment>
<name>A0ABV9Q1T6_9BACL</name>
<dbReference type="InterPro" id="IPR016084">
    <property type="entry name" value="Haem_Oase-like_multi-hlx"/>
</dbReference>
<evidence type="ECO:0000313" key="2">
    <source>
        <dbReference type="Proteomes" id="UP001596002"/>
    </source>
</evidence>
<proteinExistence type="predicted"/>
<dbReference type="Proteomes" id="UP001596002">
    <property type="component" value="Unassembled WGS sequence"/>
</dbReference>
<organism evidence="1 2">
    <name type="scientific">Effusibacillus consociatus</name>
    <dbReference type="NCBI Taxonomy" id="1117041"/>
    <lineage>
        <taxon>Bacteria</taxon>
        <taxon>Bacillati</taxon>
        <taxon>Bacillota</taxon>
        <taxon>Bacilli</taxon>
        <taxon>Bacillales</taxon>
        <taxon>Alicyclobacillaceae</taxon>
        <taxon>Effusibacillus</taxon>
    </lineage>
</organism>
<keyword evidence="2" id="KW-1185">Reference proteome</keyword>
<accession>A0ABV9Q1T6</accession>
<sequence>MSLYSLEQVEAKRQELLRHPIYNQVNSPQRVQIFMQHHVFAVWDFMSLLKRLQQQLTCIDVPWVPGREARFARFVNEIVLGEESDEDGRGGYASHFDLYCEAMQDVGADLEPIHNFIDSLQGGIDPFQALKDAKIPESVREFTGQSMQIAFEAAPHEVAAAFFFGREDIIPDMFKKLVPVLENQGYSVERLVYYLNRHIELDGDEHGPLAERLLQYLCKEDPRRWEQAQQVAIRSLDARIRLWDGVLKEMSGWARC</sequence>
<protein>
    <submittedName>
        <fullName evidence="1">DUF3050 domain-containing protein</fullName>
    </submittedName>
</protein>
<dbReference type="Gene3D" id="1.20.910.10">
    <property type="entry name" value="Heme oxygenase-like"/>
    <property type="match status" value="1"/>
</dbReference>
<gene>
    <name evidence="1" type="ORF">ACFO8Q_04470</name>
</gene>
<evidence type="ECO:0000313" key="1">
    <source>
        <dbReference type="EMBL" id="MFC4766632.1"/>
    </source>
</evidence>
<dbReference type="EMBL" id="JBHSHC010000027">
    <property type="protein sequence ID" value="MFC4766632.1"/>
    <property type="molecule type" value="Genomic_DNA"/>
</dbReference>